<dbReference type="VEuPathDB" id="TriTrypDB:LPAL13_320036000"/>
<name>A0A088RZ43_LEIPA</name>
<dbReference type="eggNOG" id="KOG0687">
    <property type="taxonomic scope" value="Eukaryota"/>
</dbReference>
<keyword evidence="5" id="KW-1185">Reference proteome</keyword>
<feature type="region of interest" description="Disordered" evidence="2">
    <location>
        <begin position="1"/>
        <end position="30"/>
    </location>
</feature>
<dbReference type="OrthoDB" id="1452at2759"/>
<dbReference type="Gene3D" id="1.25.40.570">
    <property type="match status" value="1"/>
</dbReference>
<reference evidence="4 5" key="1">
    <citation type="journal article" date="2015" name="Sci. Rep.">
        <title>The genome of Leishmania panamensis: insights into genomics of the L. (Viannia) subgenus.</title>
        <authorList>
            <person name="Llanes A."/>
            <person name="Restrepo C.M."/>
            <person name="Vecchio G.D."/>
            <person name="Anguizola F.J."/>
            <person name="Lleonart R."/>
        </authorList>
    </citation>
    <scope>NUCLEOTIDE SEQUENCE [LARGE SCALE GENOMIC DNA]</scope>
    <source>
        <strain evidence="4 5">MHOM/PA/94/PSC-1</strain>
    </source>
</reference>
<feature type="domain" description="PCI" evidence="3">
    <location>
        <begin position="214"/>
        <end position="380"/>
    </location>
</feature>
<organism evidence="4 5">
    <name type="scientific">Leishmania panamensis</name>
    <dbReference type="NCBI Taxonomy" id="5679"/>
    <lineage>
        <taxon>Eukaryota</taxon>
        <taxon>Discoba</taxon>
        <taxon>Euglenozoa</taxon>
        <taxon>Kinetoplastea</taxon>
        <taxon>Metakinetoplastina</taxon>
        <taxon>Trypanosomatida</taxon>
        <taxon>Trypanosomatidae</taxon>
        <taxon>Leishmaniinae</taxon>
        <taxon>Leishmania</taxon>
        <taxon>Leishmania guyanensis species complex</taxon>
    </lineage>
</organism>
<dbReference type="SUPFAM" id="SSF46785">
    <property type="entry name" value="Winged helix' DNA-binding domain"/>
    <property type="match status" value="1"/>
</dbReference>
<evidence type="ECO:0000256" key="1">
    <source>
        <dbReference type="ARBA" id="ARBA00022942"/>
    </source>
</evidence>
<dbReference type="VEuPathDB" id="TriTrypDB:LPMP_322960"/>
<dbReference type="AlphaFoldDB" id="A0A088RZ43"/>
<dbReference type="InterPro" id="IPR000717">
    <property type="entry name" value="PCI_dom"/>
</dbReference>
<dbReference type="GeneID" id="22578037"/>
<accession>A0A088RZ43</accession>
<dbReference type="Pfam" id="PF01399">
    <property type="entry name" value="PCI"/>
    <property type="match status" value="1"/>
</dbReference>
<evidence type="ECO:0000256" key="2">
    <source>
        <dbReference type="SAM" id="MobiDB-lite"/>
    </source>
</evidence>
<evidence type="ECO:0000313" key="5">
    <source>
        <dbReference type="Proteomes" id="UP000063063"/>
    </source>
</evidence>
<feature type="compositionally biased region" description="Acidic residues" evidence="2">
    <location>
        <begin position="18"/>
        <end position="30"/>
    </location>
</feature>
<dbReference type="PROSITE" id="PS50250">
    <property type="entry name" value="PCI"/>
    <property type="match status" value="1"/>
</dbReference>
<dbReference type="EMBL" id="CP009401">
    <property type="protein sequence ID" value="AIO01181.1"/>
    <property type="molecule type" value="Genomic_DNA"/>
</dbReference>
<dbReference type="GO" id="GO:0000502">
    <property type="term" value="C:proteasome complex"/>
    <property type="evidence" value="ECO:0007669"/>
    <property type="project" value="UniProtKB-KW"/>
</dbReference>
<dbReference type="Pfam" id="PF10602">
    <property type="entry name" value="RPN7"/>
    <property type="match status" value="1"/>
</dbReference>
<gene>
    <name evidence="4" type="ORF">LPMP_322960</name>
</gene>
<dbReference type="InterPro" id="IPR019585">
    <property type="entry name" value="Rpn7/CSN1"/>
</dbReference>
<dbReference type="InterPro" id="IPR036390">
    <property type="entry name" value="WH_DNA-bd_sf"/>
</dbReference>
<dbReference type="GO" id="GO:0043161">
    <property type="term" value="P:proteasome-mediated ubiquitin-dependent protein catabolic process"/>
    <property type="evidence" value="ECO:0007669"/>
    <property type="project" value="TreeGrafter"/>
</dbReference>
<dbReference type="InterPro" id="IPR049549">
    <property type="entry name" value="RPN7_PSMD6_C"/>
</dbReference>
<dbReference type="Pfam" id="PF21154">
    <property type="entry name" value="RPN7_PSMD6_C"/>
    <property type="match status" value="1"/>
</dbReference>
<dbReference type="InterPro" id="IPR045135">
    <property type="entry name" value="Rpn7_N"/>
</dbReference>
<dbReference type="KEGG" id="lpan:LPMP_322960"/>
<evidence type="ECO:0000259" key="3">
    <source>
        <dbReference type="PROSITE" id="PS50250"/>
    </source>
</evidence>
<dbReference type="SMART" id="SM00088">
    <property type="entry name" value="PINT"/>
    <property type="match status" value="1"/>
</dbReference>
<dbReference type="FunFam" id="1.25.40.570:FF:000005">
    <property type="entry name" value="26S proteasome regulatory subunit N7"/>
    <property type="match status" value="1"/>
</dbReference>
<dbReference type="PANTHER" id="PTHR14145">
    <property type="entry name" value="26S PROTESOME SUBUNIT 6"/>
    <property type="match status" value="1"/>
</dbReference>
<evidence type="ECO:0000313" key="4">
    <source>
        <dbReference type="EMBL" id="AIO01181.1"/>
    </source>
</evidence>
<sequence>MSSPPPPRNIEEDLQRNEEEEPAPEVDDADIPVDPLLTLLYIRHTLTSPWSSSEEREAAKTALMEEMEKHNMAPYIRLVCEALGVPLDESKLAEMDAINAKKVAAFDARLKDAVDNLGDTEVRDVLQAKCDHYARIGDLEMCMKTNEECAAKTLATGPKLDLYFQRIRLGIAFSDNDIAAKGITDAHRLMKDGDWERRNRLRVYEGIYHVFIRDFQRGSALLLDSITTFASGELLTFQEFVFITVVASLPVLSRLELRRRIVYSPEVNRTSVDDVRDLVNSIYDCQYNKVFPNLEVVCQHLRKVVYLSPHVSYFFREMRVLIFTQFLDSYSSVTLESMGTAFGIPVPALDSMLCTLISNERIACKVDRVDGSVETYRGDTTNFDYHRIVKNGDLLLNRIQKLSRLVDM</sequence>
<proteinExistence type="predicted"/>
<dbReference type="RefSeq" id="XP_010701981.1">
    <property type="nucleotide sequence ID" value="XM_010703679.1"/>
</dbReference>
<protein>
    <submittedName>
        <fullName evidence="4">Proteasome regulatory non-ATP-ase subunit, putative</fullName>
    </submittedName>
</protein>
<keyword evidence="1 4" id="KW-0647">Proteasome</keyword>
<dbReference type="PANTHER" id="PTHR14145:SF1">
    <property type="entry name" value="26S PROTEASOME NON-ATPASE REGULATORY SUBUNIT 6"/>
    <property type="match status" value="1"/>
</dbReference>
<dbReference type="Proteomes" id="UP000063063">
    <property type="component" value="Chromosome 32"/>
</dbReference>